<gene>
    <name evidence="3" type="ORF">ABZP26_08100</name>
</gene>
<keyword evidence="2" id="KW-1133">Transmembrane helix</keyword>
<evidence type="ECO:0000256" key="1">
    <source>
        <dbReference type="SAM" id="Coils"/>
    </source>
</evidence>
<organism evidence="3">
    <name type="scientific">Pseudoalteromonas sp. SD03</name>
    <dbReference type="NCBI Taxonomy" id="3231719"/>
    <lineage>
        <taxon>Bacteria</taxon>
        <taxon>Pseudomonadati</taxon>
        <taxon>Pseudomonadota</taxon>
        <taxon>Gammaproteobacteria</taxon>
        <taxon>Alteromonadales</taxon>
        <taxon>Pseudoalteromonadaceae</taxon>
        <taxon>Pseudoalteromonas</taxon>
    </lineage>
</organism>
<accession>A0AB39AUM1</accession>
<protein>
    <submittedName>
        <fullName evidence="3">Uncharacterized protein</fullName>
    </submittedName>
</protein>
<dbReference type="AlphaFoldDB" id="A0AB39AUM1"/>
<feature type="transmembrane region" description="Helical" evidence="2">
    <location>
        <begin position="303"/>
        <end position="323"/>
    </location>
</feature>
<sequence length="427" mass="48070">MSQWDDKFKNHAIHATLDNLEERLSDETLKTDDLSVLEHIDRIAQLKLYAETCLENLIPALVNHGHLNNTNSYIQSLISELNNYIANKNVAHLNNTSSHIDNAMAQLIALPMQSLPISKQSFTKSLLQFKSLAEESLSEIKESKDNLDASITTISEDAVNQKSNLENLVSEIQSHSEKIETSLSSFTERFENTETDFTNKFDSTVSEIEEKYESYTQEFNSQLDDKIESTEGILQEKIGEQNETFSAQLESQKTDAQSVLDVLEEKKEEASNLLQIIGNIGITGNYQNIANIEKAAADKWRNIALWLMISMVAVIGFTIFISATNGFDWKLALFRIGAALALAIPAAYAAKESAKHRLLENHNRRSELELASLDPYLEKLPEDTRNKVKEELTKKFFGLNNSQEKKVEEPVSNVAILDLLKTAISKK</sequence>
<feature type="transmembrane region" description="Helical" evidence="2">
    <location>
        <begin position="329"/>
        <end position="350"/>
    </location>
</feature>
<evidence type="ECO:0000313" key="3">
    <source>
        <dbReference type="EMBL" id="XDH89124.1"/>
    </source>
</evidence>
<dbReference type="SUPFAM" id="SSF58113">
    <property type="entry name" value="Apolipoprotein A-I"/>
    <property type="match status" value="1"/>
</dbReference>
<keyword evidence="1" id="KW-0175">Coiled coil</keyword>
<feature type="coiled-coil region" evidence="1">
    <location>
        <begin position="205"/>
        <end position="273"/>
    </location>
</feature>
<keyword evidence="2" id="KW-0812">Transmembrane</keyword>
<dbReference type="Gene3D" id="1.20.120.20">
    <property type="entry name" value="Apolipoprotein"/>
    <property type="match status" value="1"/>
</dbReference>
<reference evidence="3" key="1">
    <citation type="submission" date="2024-07" db="EMBL/GenBank/DDBJ databases">
        <authorList>
            <person name="Jiang Y."/>
            <person name="Qin Q."/>
        </authorList>
    </citation>
    <scope>NUCLEOTIDE SEQUENCE</scope>
    <source>
        <strain evidence="3">SD03</strain>
    </source>
</reference>
<dbReference type="EMBL" id="CP162514">
    <property type="protein sequence ID" value="XDH89124.1"/>
    <property type="molecule type" value="Genomic_DNA"/>
</dbReference>
<name>A0AB39AUM1_9GAMM</name>
<evidence type="ECO:0000256" key="2">
    <source>
        <dbReference type="SAM" id="Phobius"/>
    </source>
</evidence>
<keyword evidence="2" id="KW-0472">Membrane</keyword>
<dbReference type="RefSeq" id="WP_058154572.1">
    <property type="nucleotide sequence ID" value="NZ_CP162514.1"/>
</dbReference>
<proteinExistence type="predicted"/>